<dbReference type="InterPro" id="IPR036102">
    <property type="entry name" value="OsmC/Ohrsf"/>
</dbReference>
<dbReference type="InterPro" id="IPR052924">
    <property type="entry name" value="OsmC/Ohr_hydroprdx_reductase"/>
</dbReference>
<dbReference type="PANTHER" id="PTHR35368">
    <property type="entry name" value="HYDROPEROXIDE REDUCTASE"/>
    <property type="match status" value="1"/>
</dbReference>
<dbReference type="InterPro" id="IPR015946">
    <property type="entry name" value="KH_dom-like_a/b"/>
</dbReference>
<organism evidence="1 2">
    <name type="scientific">Paenibacillus radicis</name>
    <name type="common">ex Xue et al. 2023</name>
    <dbReference type="NCBI Taxonomy" id="2972489"/>
    <lineage>
        <taxon>Bacteria</taxon>
        <taxon>Bacillati</taxon>
        <taxon>Bacillota</taxon>
        <taxon>Bacilli</taxon>
        <taxon>Bacillales</taxon>
        <taxon>Paenibacillaceae</taxon>
        <taxon>Paenibacillus</taxon>
    </lineage>
</organism>
<name>A0ABT1YHW4_9BACL</name>
<dbReference type="Pfam" id="PF02566">
    <property type="entry name" value="OsmC"/>
    <property type="match status" value="1"/>
</dbReference>
<dbReference type="Gene3D" id="3.30.300.20">
    <property type="match status" value="1"/>
</dbReference>
<keyword evidence="2" id="KW-1185">Reference proteome</keyword>
<accession>A0ABT1YHW4</accession>
<dbReference type="RefSeq" id="WP_258214371.1">
    <property type="nucleotide sequence ID" value="NZ_JANQBD010000011.1"/>
</dbReference>
<dbReference type="EMBL" id="JANQBD010000011">
    <property type="protein sequence ID" value="MCR8632785.1"/>
    <property type="molecule type" value="Genomic_DNA"/>
</dbReference>
<reference evidence="1 2" key="1">
    <citation type="submission" date="2022-08" db="EMBL/GenBank/DDBJ databases">
        <title>Paenibacillus endoradicis sp. nov., Paenibacillus radicibacter sp. nov and Paenibacillus pararadicis sp. nov., three cold-adapted plant growth-promoting bacteria isolated from root of Larix gmelinii in Great Khingan.</title>
        <authorList>
            <person name="Xue H."/>
        </authorList>
    </citation>
    <scope>NUCLEOTIDE SEQUENCE [LARGE SCALE GENOMIC DNA]</scope>
    <source>
        <strain evidence="1 2">N5-1-1-5</strain>
    </source>
</reference>
<dbReference type="InterPro" id="IPR003718">
    <property type="entry name" value="OsmC/Ohr_fam"/>
</dbReference>
<dbReference type="PANTHER" id="PTHR35368:SF1">
    <property type="entry name" value="HYDROPEROXIDE REDUCTASE"/>
    <property type="match status" value="1"/>
</dbReference>
<comment type="caution">
    <text evidence="1">The sequence shown here is derived from an EMBL/GenBank/DDBJ whole genome shotgun (WGS) entry which is preliminary data.</text>
</comment>
<evidence type="ECO:0000313" key="2">
    <source>
        <dbReference type="Proteomes" id="UP001300012"/>
    </source>
</evidence>
<dbReference type="SUPFAM" id="SSF82784">
    <property type="entry name" value="OsmC-like"/>
    <property type="match status" value="1"/>
</dbReference>
<protein>
    <submittedName>
        <fullName evidence="1">OsmC family protein</fullName>
    </submittedName>
</protein>
<gene>
    <name evidence="1" type="ORF">NV381_16400</name>
</gene>
<dbReference type="Proteomes" id="UP001300012">
    <property type="component" value="Unassembled WGS sequence"/>
</dbReference>
<proteinExistence type="predicted"/>
<evidence type="ECO:0000313" key="1">
    <source>
        <dbReference type="EMBL" id="MCR8632785.1"/>
    </source>
</evidence>
<sequence length="180" mass="19645">MTTLNEYLAQKKAAAIALQEQAKADPKPNHFSAKVRAAGRSGVREIRIRDYQIISDSPENFAGYSLGPTSPELQLGVLGSCLTHITLIQAAKRDVSLESLEVEVFGQQHPLGGQEGFEETPFIPYNIHYKLHIVSNESAETIAALHEAVERVCPIYNLLLNPQNIAGEVVHTSSAVTQEA</sequence>